<evidence type="ECO:0000259" key="4">
    <source>
        <dbReference type="Pfam" id="PF24626"/>
    </source>
</evidence>
<keyword evidence="1" id="KW-0678">Repressor</keyword>
<dbReference type="GO" id="GO:0000785">
    <property type="term" value="C:chromatin"/>
    <property type="evidence" value="ECO:0007669"/>
    <property type="project" value="TreeGrafter"/>
</dbReference>
<dbReference type="EMBL" id="SSTD01004491">
    <property type="protein sequence ID" value="TYK23458.1"/>
    <property type="molecule type" value="Genomic_DNA"/>
</dbReference>
<dbReference type="AlphaFoldDB" id="A0A5D3DJ15"/>
<dbReference type="InterPro" id="IPR031693">
    <property type="entry name" value="Sin3_C"/>
</dbReference>
<protein>
    <submittedName>
        <fullName evidence="6">Paired amphipathic helix protein Sin3-like 3 isoform X3</fullName>
    </submittedName>
</protein>
<feature type="compositionally biased region" description="Basic and acidic residues" evidence="2">
    <location>
        <begin position="390"/>
        <end position="400"/>
    </location>
</feature>
<feature type="compositionally biased region" description="Polar residues" evidence="2">
    <location>
        <begin position="474"/>
        <end position="484"/>
    </location>
</feature>
<feature type="domain" description="Sin3 C-terminal" evidence="3">
    <location>
        <begin position="561"/>
        <end position="800"/>
    </location>
</feature>
<dbReference type="GO" id="GO:0003714">
    <property type="term" value="F:transcription corepressor activity"/>
    <property type="evidence" value="ECO:0007669"/>
    <property type="project" value="InterPro"/>
</dbReference>
<feature type="compositionally biased region" description="Basic and acidic residues" evidence="2">
    <location>
        <begin position="490"/>
        <end position="510"/>
    </location>
</feature>
<organism evidence="6 7">
    <name type="scientific">Cucumis melo var. makuwa</name>
    <name type="common">Oriental melon</name>
    <dbReference type="NCBI Taxonomy" id="1194695"/>
    <lineage>
        <taxon>Eukaryota</taxon>
        <taxon>Viridiplantae</taxon>
        <taxon>Streptophyta</taxon>
        <taxon>Embryophyta</taxon>
        <taxon>Tracheophyta</taxon>
        <taxon>Spermatophyta</taxon>
        <taxon>Magnoliopsida</taxon>
        <taxon>eudicotyledons</taxon>
        <taxon>Gunneridae</taxon>
        <taxon>Pentapetalae</taxon>
        <taxon>rosids</taxon>
        <taxon>fabids</taxon>
        <taxon>Cucurbitales</taxon>
        <taxon>Cucurbitaceae</taxon>
        <taxon>Benincaseae</taxon>
        <taxon>Cucumis</taxon>
    </lineage>
</organism>
<feature type="domain" description="Tf2-1-like SH3-like" evidence="4">
    <location>
        <begin position="262"/>
        <end position="325"/>
    </location>
</feature>
<dbReference type="GO" id="GO:0000118">
    <property type="term" value="C:histone deacetylase complex"/>
    <property type="evidence" value="ECO:0007669"/>
    <property type="project" value="TreeGrafter"/>
</dbReference>
<feature type="domain" description="Retroviral polymerase SH3-like" evidence="5">
    <location>
        <begin position="26"/>
        <end position="64"/>
    </location>
</feature>
<comment type="caution">
    <text evidence="6">The sequence shown here is derived from an EMBL/GenBank/DDBJ whole genome shotgun (WGS) entry which is preliminary data.</text>
</comment>
<evidence type="ECO:0000256" key="2">
    <source>
        <dbReference type="SAM" id="MobiDB-lite"/>
    </source>
</evidence>
<dbReference type="GO" id="GO:0000122">
    <property type="term" value="P:negative regulation of transcription by RNA polymerase II"/>
    <property type="evidence" value="ECO:0007669"/>
    <property type="project" value="TreeGrafter"/>
</dbReference>
<evidence type="ECO:0000256" key="1">
    <source>
        <dbReference type="ARBA" id="ARBA00022491"/>
    </source>
</evidence>
<accession>A0A5D3DJ15</accession>
<name>A0A5D3DJ15_CUCMM</name>
<dbReference type="Pfam" id="PF16879">
    <property type="entry name" value="Sin3a_C"/>
    <property type="match status" value="1"/>
</dbReference>
<dbReference type="InterPro" id="IPR057670">
    <property type="entry name" value="SH3_retrovirus"/>
</dbReference>
<evidence type="ECO:0000259" key="5">
    <source>
        <dbReference type="Pfam" id="PF25597"/>
    </source>
</evidence>
<reference evidence="6 7" key="1">
    <citation type="submission" date="2019-08" db="EMBL/GenBank/DDBJ databases">
        <title>Draft genome sequences of two oriental melons (Cucumis melo L. var makuwa).</title>
        <authorList>
            <person name="Kwon S.-Y."/>
        </authorList>
    </citation>
    <scope>NUCLEOTIDE SEQUENCE [LARGE SCALE GENOMIC DNA]</scope>
    <source>
        <strain evidence="7">cv. Chang Bougi</strain>
        <tissue evidence="6">Leaf</tissue>
    </source>
</reference>
<dbReference type="Pfam" id="PF25597">
    <property type="entry name" value="SH3_retrovirus"/>
    <property type="match status" value="1"/>
</dbReference>
<evidence type="ECO:0000259" key="3">
    <source>
        <dbReference type="Pfam" id="PF16879"/>
    </source>
</evidence>
<evidence type="ECO:0000313" key="6">
    <source>
        <dbReference type="EMBL" id="TYK23458.1"/>
    </source>
</evidence>
<feature type="region of interest" description="Disordered" evidence="2">
    <location>
        <begin position="451"/>
        <end position="525"/>
    </location>
</feature>
<dbReference type="Pfam" id="PF24626">
    <property type="entry name" value="SH3_Tf2-1"/>
    <property type="match status" value="1"/>
</dbReference>
<dbReference type="PANTHER" id="PTHR12346">
    <property type="entry name" value="SIN3B-RELATED"/>
    <property type="match status" value="1"/>
</dbReference>
<sequence length="852" mass="96372">MPSRILHLQTPLDCLKESYPSTHFVSEACVFVGYPLHQCDYKCFHSPSRKYFVTMDVTFCENRPHFPVSHLQGESVSKESNSTFEFFEPTHSTISDVDHHPIILPTNQVPWKTYYRRNLRKEVGSSTSQSPAPGQDFEPPQDQGIENLVEPCTNDTMSENDRSDVVLENVEEKNRGDETEIRIETSNNEAEQGHTRKLDEYDPSLDISIALRNEYWYKTTYHGFIKMTPYQALYGKPSPPSIAYGNQKSTNATLDQSLTDRQVYLKIRLYQQLLVEKKRNEKLTSKFFGPYKVIEKIGQVTYKLELPLEATIHPVFHVSQLKKFVGEMHTIQAGPMLLGDFEWVAEPKDITGFHRNPQTQEAELLGGCSSRPLLSNGVMAEGSNAPSFNEKCDGHSKIEREEGELSPTGELEDNFSNYQEGSLDKAKDSAAGRQCFRTHADKISCRDVTRETHIDADDEGEESARRSSEDSENGSENCDISGTESIDGEDSTREGQEDRGHNDHHSKVESEGEAEGMDDAHSAEGDGTVLPFSERFLFNVKPLAKYIPLALRDDKKNSRIFYGNDSFYVLFRLHRTLYERIRSAKINSSFGERKWRASNDTSPNDLYSRFMSALRSLLDGSSDNMKFEDDCRSIIGTQSYVLFTLDKLIYKLVKQARLLSSIELQTVATDEMESKLLQLYAYENSRKHGKDVDTVYHDNARVLLHDDSIYRIECSCSPGHLSIQLMEFGNDKPEVTAVSMDPNFSAYLHNDFLSILPDDKEQNKCKHACSDEISAACEAMVGLKVVNGLECKITCNSSKIQKTICFAQKAEEEVCIEVVRAVTTSQGLQIEAQTEDNDINDGCRAHDAHPIT</sequence>
<dbReference type="InterPro" id="IPR056924">
    <property type="entry name" value="SH3_Tf2-1"/>
</dbReference>
<feature type="region of interest" description="Disordered" evidence="2">
    <location>
        <begin position="376"/>
        <end position="416"/>
    </location>
</feature>
<gene>
    <name evidence="6" type="ORF">E5676_scaffold278G00190</name>
</gene>
<proteinExistence type="predicted"/>
<feature type="region of interest" description="Disordered" evidence="2">
    <location>
        <begin position="122"/>
        <end position="160"/>
    </location>
</feature>
<dbReference type="PANTHER" id="PTHR12346:SF0">
    <property type="entry name" value="SIN3A, ISOFORM G"/>
    <property type="match status" value="1"/>
</dbReference>
<dbReference type="Proteomes" id="UP000321947">
    <property type="component" value="Unassembled WGS sequence"/>
</dbReference>
<evidence type="ECO:0000313" key="7">
    <source>
        <dbReference type="Proteomes" id="UP000321947"/>
    </source>
</evidence>
<dbReference type="InterPro" id="IPR039774">
    <property type="entry name" value="Sin3-like"/>
</dbReference>